<feature type="region of interest" description="Disordered" evidence="5">
    <location>
        <begin position="1"/>
        <end position="31"/>
    </location>
</feature>
<protein>
    <recommendedName>
        <fullName evidence="4">25S rRNA adenine-N(1) methyltransferase</fullName>
        <ecNumber evidence="4">2.1.1.-</ecNumber>
    </recommendedName>
</protein>
<dbReference type="InterPro" id="IPR021867">
    <property type="entry name" value="Bmt2/SAMTOR"/>
</dbReference>
<comment type="similarity">
    <text evidence="4">Belongs to the BMT2 family.</text>
</comment>
<evidence type="ECO:0000313" key="6">
    <source>
        <dbReference type="EMBL" id="KAL2915619.1"/>
    </source>
</evidence>
<evidence type="ECO:0000256" key="1">
    <source>
        <dbReference type="ARBA" id="ARBA00022603"/>
    </source>
</evidence>
<dbReference type="SUPFAM" id="SSF53335">
    <property type="entry name" value="S-adenosyl-L-methionine-dependent methyltransferases"/>
    <property type="match status" value="1"/>
</dbReference>
<keyword evidence="3 4" id="KW-0949">S-adenosyl-L-methionine</keyword>
<comment type="caution">
    <text evidence="6">The sequence shown here is derived from an EMBL/GenBank/DDBJ whole genome shotgun (WGS) entry which is preliminary data.</text>
</comment>
<evidence type="ECO:0000256" key="4">
    <source>
        <dbReference type="HAMAP-Rule" id="MF_03044"/>
    </source>
</evidence>
<proteinExistence type="inferred from homology"/>
<keyword evidence="1 4" id="KW-0489">Methyltransferase</keyword>
<dbReference type="GO" id="GO:0032259">
    <property type="term" value="P:methylation"/>
    <property type="evidence" value="ECO:0007669"/>
    <property type="project" value="UniProtKB-KW"/>
</dbReference>
<evidence type="ECO:0000256" key="5">
    <source>
        <dbReference type="SAM" id="MobiDB-lite"/>
    </source>
</evidence>
<dbReference type="PANTHER" id="PTHR21008:SF1">
    <property type="entry name" value="25S RRNA (ADENINE(2142)-N(1))-METHYLTRANSFERASE"/>
    <property type="match status" value="1"/>
</dbReference>
<feature type="binding site" evidence="4">
    <location>
        <position position="154"/>
    </location>
    <ligand>
        <name>S-adenosyl-L-methionine</name>
        <dbReference type="ChEBI" id="CHEBI:59789"/>
    </ligand>
</feature>
<sequence length="316" mass="34341">MGRPPKRRLPVTAKVAAAGTARPAGPAGASKKAAAQASLKHTQALISHFHTLNKQLDQARRDGRDADVRRIEAELDAMGGLQAYQRASLKGGDLRKGWGATGKWVLPFLRAEHAERKVAAADSARFRLRLLDVGAITGETYERHAGFLDVTSIDLNSQSPKVTKQDFFERPLPASGADRFEIVCLSLVVNYVGDPAARGEMIRHSRRFLVPRGLLYIVLPLPCIANSRYLTHEHFVALVASLHLELVEYHHASKLAFYLFRRVDAAAGSDGDGDGIGNGNGGGTAGKESSRKARPTFRKQILREGGGHNNFAIVLE</sequence>
<gene>
    <name evidence="6" type="primary">BMT2</name>
    <name evidence="6" type="ORF">HK105_204804</name>
</gene>
<evidence type="ECO:0000313" key="7">
    <source>
        <dbReference type="Proteomes" id="UP001527925"/>
    </source>
</evidence>
<evidence type="ECO:0000256" key="2">
    <source>
        <dbReference type="ARBA" id="ARBA00022679"/>
    </source>
</evidence>
<feature type="compositionally biased region" description="Low complexity" evidence="5">
    <location>
        <begin position="10"/>
        <end position="31"/>
    </location>
</feature>
<keyword evidence="2 4" id="KW-0808">Transferase</keyword>
<name>A0ABR4N818_9FUNG</name>
<comment type="function">
    <text evidence="4">S-adenosyl-L-methionine-dependent methyltransferase that specifically methylates the N(1) position of an adenine present in helix 65 in 25S rRNA.</text>
</comment>
<dbReference type="EC" id="2.1.1.-" evidence="4"/>
<keyword evidence="7" id="KW-1185">Reference proteome</keyword>
<dbReference type="InterPro" id="IPR029063">
    <property type="entry name" value="SAM-dependent_MTases_sf"/>
</dbReference>
<dbReference type="Proteomes" id="UP001527925">
    <property type="component" value="Unassembled WGS sequence"/>
</dbReference>
<accession>A0ABR4N818</accession>
<organism evidence="6 7">
    <name type="scientific">Polyrhizophydium stewartii</name>
    <dbReference type="NCBI Taxonomy" id="2732419"/>
    <lineage>
        <taxon>Eukaryota</taxon>
        <taxon>Fungi</taxon>
        <taxon>Fungi incertae sedis</taxon>
        <taxon>Chytridiomycota</taxon>
        <taxon>Chytridiomycota incertae sedis</taxon>
        <taxon>Chytridiomycetes</taxon>
        <taxon>Rhizophydiales</taxon>
        <taxon>Rhizophydiales incertae sedis</taxon>
        <taxon>Polyrhizophydium</taxon>
    </lineage>
</organism>
<dbReference type="Gene3D" id="3.40.50.150">
    <property type="entry name" value="Vaccinia Virus protein VP39"/>
    <property type="match status" value="1"/>
</dbReference>
<dbReference type="EMBL" id="JADGIZ020000022">
    <property type="protein sequence ID" value="KAL2915619.1"/>
    <property type="molecule type" value="Genomic_DNA"/>
</dbReference>
<feature type="binding site" evidence="4">
    <location>
        <position position="134"/>
    </location>
    <ligand>
        <name>S-adenosyl-L-methionine</name>
        <dbReference type="ChEBI" id="CHEBI:59789"/>
    </ligand>
</feature>
<dbReference type="HAMAP" id="MF_03044">
    <property type="entry name" value="BMT2"/>
    <property type="match status" value="1"/>
</dbReference>
<reference evidence="6 7" key="1">
    <citation type="submission" date="2023-09" db="EMBL/GenBank/DDBJ databases">
        <title>Pangenome analysis of Batrachochytrium dendrobatidis and related Chytrids.</title>
        <authorList>
            <person name="Yacoub M.N."/>
            <person name="Stajich J.E."/>
            <person name="James T.Y."/>
        </authorList>
    </citation>
    <scope>NUCLEOTIDE SEQUENCE [LARGE SCALE GENOMIC DNA]</scope>
    <source>
        <strain evidence="6 7">JEL0888</strain>
    </source>
</reference>
<dbReference type="Pfam" id="PF11968">
    <property type="entry name" value="Bmt2"/>
    <property type="match status" value="1"/>
</dbReference>
<feature type="compositionally biased region" description="Gly residues" evidence="5">
    <location>
        <begin position="274"/>
        <end position="285"/>
    </location>
</feature>
<feature type="region of interest" description="Disordered" evidence="5">
    <location>
        <begin position="271"/>
        <end position="294"/>
    </location>
</feature>
<comment type="subcellular location">
    <subcellularLocation>
        <location evidence="4">Nucleus</location>
        <location evidence="4">Nucleolus</location>
    </subcellularLocation>
</comment>
<dbReference type="GO" id="GO:0008168">
    <property type="term" value="F:methyltransferase activity"/>
    <property type="evidence" value="ECO:0007669"/>
    <property type="project" value="UniProtKB-KW"/>
</dbReference>
<evidence type="ECO:0000256" key="3">
    <source>
        <dbReference type="ARBA" id="ARBA00022691"/>
    </source>
</evidence>
<keyword evidence="4" id="KW-0539">Nucleus</keyword>
<dbReference type="PANTHER" id="PTHR21008">
    <property type="entry name" value="S-ADENOSYLMETHIONINE SENSOR UPSTREAM OF MTORC1-RELATED"/>
    <property type="match status" value="1"/>
</dbReference>